<comment type="caution">
    <text evidence="1">The sequence shown here is derived from an EMBL/GenBank/DDBJ whole genome shotgun (WGS) entry which is preliminary data.</text>
</comment>
<dbReference type="Proteomes" id="UP000230000">
    <property type="component" value="Unassembled WGS sequence"/>
</dbReference>
<name>A0A2M9CWB1_9BACT</name>
<accession>A0A2M9CWB1</accession>
<dbReference type="AlphaFoldDB" id="A0A2M9CWB1"/>
<protein>
    <submittedName>
        <fullName evidence="1">Uncharacterized protein</fullName>
    </submittedName>
</protein>
<evidence type="ECO:0000313" key="1">
    <source>
        <dbReference type="EMBL" id="PJJ76194.1"/>
    </source>
</evidence>
<organism evidence="1 2">
    <name type="scientific">Thermoflavifilum aggregans</name>
    <dbReference type="NCBI Taxonomy" id="454188"/>
    <lineage>
        <taxon>Bacteria</taxon>
        <taxon>Pseudomonadati</taxon>
        <taxon>Bacteroidota</taxon>
        <taxon>Chitinophagia</taxon>
        <taxon>Chitinophagales</taxon>
        <taxon>Chitinophagaceae</taxon>
        <taxon>Thermoflavifilum</taxon>
    </lineage>
</organism>
<evidence type="ECO:0000313" key="2">
    <source>
        <dbReference type="Proteomes" id="UP000230000"/>
    </source>
</evidence>
<gene>
    <name evidence="1" type="ORF">BXY57_1800</name>
</gene>
<reference evidence="1 2" key="1">
    <citation type="submission" date="2017-11" db="EMBL/GenBank/DDBJ databases">
        <title>Genomic Encyclopedia of Archaeal and Bacterial Type Strains, Phase II (KMG-II): From Individual Species to Whole Genera.</title>
        <authorList>
            <person name="Goeker M."/>
        </authorList>
    </citation>
    <scope>NUCLEOTIDE SEQUENCE [LARGE SCALE GENOMIC DNA]</scope>
    <source>
        <strain evidence="1 2">DSM 27268</strain>
    </source>
</reference>
<sequence>MKIGSRSFVLPIIALGLAMCAVSCQKQPSVKVQTHQALTHQQQVLAHRFDQITDIIRKIYRDPKVREEVSLAIFSNYYVDEVVKLKDLLHPDKSPLFQTAKLTKSLEAHQIDKNLFASRFFDVLEKGNYPGLRQFLDSACAYNDSYNQASRATSSYRLSAIDLLNDDLAMSLNNESVPEITIYYPYSENFVNEPNAPLSTLSAHGELDGDYGTDPNGNTVWIDDDYAYIHPTQIIGMNGGDYMSEDGNPGTPVQPANPQDTIFEVFVGFVSCKKQYDRFICLSGNGGGSEIRICRGSAYLALDSTGHVPHGTFDEVRIEFRRKEIKDGWKKNYFKKVFAIWDPNWKWQNREQVFAIYEEDTDPIVNLQMGLNTTLKIAGQEITIGPFEFHYAVRTRDEIIRNLKRQHEEFFVNNKLDQGFGFLADGSTSGLHGPWPIIDGGADVSYTMPEQVTTY</sequence>
<dbReference type="EMBL" id="PGFG01000001">
    <property type="protein sequence ID" value="PJJ76194.1"/>
    <property type="molecule type" value="Genomic_DNA"/>
</dbReference>
<proteinExistence type="predicted"/>
<keyword evidence="2" id="KW-1185">Reference proteome</keyword>